<accession>A0ABR1ILN3</accession>
<comment type="caution">
    <text evidence="1">The sequence shown here is derived from an EMBL/GenBank/DDBJ whole genome shotgun (WGS) entry which is preliminary data.</text>
</comment>
<reference evidence="1 2" key="1">
    <citation type="submission" date="2024-01" db="EMBL/GenBank/DDBJ databases">
        <title>A draft genome for the cacao thread blight pathogen Marasmiellus scandens.</title>
        <authorList>
            <person name="Baruah I.K."/>
            <person name="Leung J."/>
            <person name="Bukari Y."/>
            <person name="Amoako-Attah I."/>
            <person name="Meinhardt L.W."/>
            <person name="Bailey B.A."/>
            <person name="Cohen S.P."/>
        </authorList>
    </citation>
    <scope>NUCLEOTIDE SEQUENCE [LARGE SCALE GENOMIC DNA]</scope>
    <source>
        <strain evidence="1 2">GH-19</strain>
    </source>
</reference>
<gene>
    <name evidence="1" type="ORF">VKT23_020497</name>
</gene>
<evidence type="ECO:0000313" key="1">
    <source>
        <dbReference type="EMBL" id="KAK7433872.1"/>
    </source>
</evidence>
<evidence type="ECO:0000313" key="2">
    <source>
        <dbReference type="Proteomes" id="UP001498398"/>
    </source>
</evidence>
<name>A0ABR1ILN3_9AGAR</name>
<dbReference type="Proteomes" id="UP001498398">
    <property type="component" value="Unassembled WGS sequence"/>
</dbReference>
<protein>
    <submittedName>
        <fullName evidence="1">Uncharacterized protein</fullName>
    </submittedName>
</protein>
<keyword evidence="2" id="KW-1185">Reference proteome</keyword>
<organism evidence="1 2">
    <name type="scientific">Marasmiellus scandens</name>
    <dbReference type="NCBI Taxonomy" id="2682957"/>
    <lineage>
        <taxon>Eukaryota</taxon>
        <taxon>Fungi</taxon>
        <taxon>Dikarya</taxon>
        <taxon>Basidiomycota</taxon>
        <taxon>Agaricomycotina</taxon>
        <taxon>Agaricomycetes</taxon>
        <taxon>Agaricomycetidae</taxon>
        <taxon>Agaricales</taxon>
        <taxon>Marasmiineae</taxon>
        <taxon>Omphalotaceae</taxon>
        <taxon>Marasmiellus</taxon>
    </lineage>
</organism>
<dbReference type="EMBL" id="JBANRG010000137">
    <property type="protein sequence ID" value="KAK7433872.1"/>
    <property type="molecule type" value="Genomic_DNA"/>
</dbReference>
<sequence length="199" mass="20856">MSCALCQAESQTEGFASAGAFGTQVLCSCSGAVSPEGPASTPPLSFLKREEMDVLQTELRSAQVSIAKLESTDLPIINGTVAGATATELSDAELVEVLDKVLGHVDLTQVHSDPADCISETEPDTEGALAMINKEFLPLPSYWVLHTLATVPYQIGCRIHTVGPGIKTVAKPWKDVFHSKIQCRGFGASGSTSNPGPGV</sequence>
<proteinExistence type="predicted"/>